<comment type="cofactor">
    <cofactor evidence="1">
        <name>Zn(2+)</name>
        <dbReference type="ChEBI" id="CHEBI:29105"/>
    </cofactor>
</comment>
<keyword evidence="4" id="KW-0479">Metal-binding</keyword>
<organism evidence="11 12">
    <name type="scientific">Rhodanobacter hydrolyticus</name>
    <dbReference type="NCBI Taxonomy" id="2250595"/>
    <lineage>
        <taxon>Bacteria</taxon>
        <taxon>Pseudomonadati</taxon>
        <taxon>Pseudomonadota</taxon>
        <taxon>Gammaproteobacteria</taxon>
        <taxon>Lysobacterales</taxon>
        <taxon>Rhodanobacteraceae</taxon>
        <taxon>Rhodanobacter</taxon>
    </lineage>
</organism>
<evidence type="ECO:0000313" key="12">
    <source>
        <dbReference type="Proteomes" id="UP001620339"/>
    </source>
</evidence>
<dbReference type="InterPro" id="IPR008753">
    <property type="entry name" value="Peptidase_M13_N"/>
</dbReference>
<proteinExistence type="inferred from homology"/>
<evidence type="ECO:0000256" key="3">
    <source>
        <dbReference type="ARBA" id="ARBA00022670"/>
    </source>
</evidence>
<comment type="similarity">
    <text evidence="2">Belongs to the peptidase M13 family.</text>
</comment>
<dbReference type="Gene3D" id="1.10.1380.10">
    <property type="entry name" value="Neutral endopeptidase , domain2"/>
    <property type="match status" value="1"/>
</dbReference>
<dbReference type="SUPFAM" id="SSF55486">
    <property type="entry name" value="Metalloproteases ('zincins'), catalytic domain"/>
    <property type="match status" value="1"/>
</dbReference>
<dbReference type="Pfam" id="PF01431">
    <property type="entry name" value="Peptidase_M13"/>
    <property type="match status" value="1"/>
</dbReference>
<reference evidence="11 12" key="1">
    <citation type="submission" date="2020-10" db="EMBL/GenBank/DDBJ databases">
        <title>Phylogeny of dyella-like bacteria.</title>
        <authorList>
            <person name="Fu J."/>
        </authorList>
    </citation>
    <scope>NUCLEOTIDE SEQUENCE [LARGE SCALE GENOMIC DNA]</scope>
    <source>
        <strain evidence="11 12">KACC 19113</strain>
    </source>
</reference>
<evidence type="ECO:0000259" key="10">
    <source>
        <dbReference type="Pfam" id="PF05649"/>
    </source>
</evidence>
<feature type="domain" description="Peptidase M13 N-terminal" evidence="10">
    <location>
        <begin position="71"/>
        <end position="451"/>
    </location>
</feature>
<evidence type="ECO:0000256" key="1">
    <source>
        <dbReference type="ARBA" id="ARBA00001947"/>
    </source>
</evidence>
<keyword evidence="6" id="KW-0862">Zinc</keyword>
<dbReference type="InterPro" id="IPR042089">
    <property type="entry name" value="Peptidase_M13_dom_2"/>
</dbReference>
<evidence type="ECO:0000313" key="11">
    <source>
        <dbReference type="EMBL" id="MFK2877237.1"/>
    </source>
</evidence>
<dbReference type="InterPro" id="IPR000718">
    <property type="entry name" value="Peptidase_M13"/>
</dbReference>
<evidence type="ECO:0000256" key="6">
    <source>
        <dbReference type="ARBA" id="ARBA00022833"/>
    </source>
</evidence>
<name>A0ABW8J4P1_9GAMM</name>
<dbReference type="Proteomes" id="UP001620339">
    <property type="component" value="Unassembled WGS sequence"/>
</dbReference>
<keyword evidence="12" id="KW-1185">Reference proteome</keyword>
<comment type="caution">
    <text evidence="11">The sequence shown here is derived from an EMBL/GenBank/DDBJ whole genome shotgun (WGS) entry which is preliminary data.</text>
</comment>
<dbReference type="RefSeq" id="WP_404613378.1">
    <property type="nucleotide sequence ID" value="NZ_JADIKK010000008.1"/>
</dbReference>
<dbReference type="PANTHER" id="PTHR11733">
    <property type="entry name" value="ZINC METALLOPROTEASE FAMILY M13 NEPRILYSIN-RELATED"/>
    <property type="match status" value="1"/>
</dbReference>
<feature type="domain" description="Peptidase M13 C-terminal" evidence="9">
    <location>
        <begin position="503"/>
        <end position="706"/>
    </location>
</feature>
<evidence type="ECO:0000256" key="4">
    <source>
        <dbReference type="ARBA" id="ARBA00022723"/>
    </source>
</evidence>
<keyword evidence="7" id="KW-0482">Metalloprotease</keyword>
<keyword evidence="8" id="KW-0732">Signal</keyword>
<evidence type="ECO:0000256" key="5">
    <source>
        <dbReference type="ARBA" id="ARBA00022801"/>
    </source>
</evidence>
<feature type="chain" id="PRO_5047031940" evidence="8">
    <location>
        <begin position="21"/>
        <end position="709"/>
    </location>
</feature>
<protein>
    <submittedName>
        <fullName evidence="11">M13 family metallopeptidase</fullName>
    </submittedName>
</protein>
<dbReference type="PROSITE" id="PS51257">
    <property type="entry name" value="PROKAR_LIPOPROTEIN"/>
    <property type="match status" value="1"/>
</dbReference>
<dbReference type="InterPro" id="IPR024079">
    <property type="entry name" value="MetalloPept_cat_dom_sf"/>
</dbReference>
<evidence type="ECO:0000259" key="9">
    <source>
        <dbReference type="Pfam" id="PF01431"/>
    </source>
</evidence>
<sequence length="709" mass="78294">MKANPRRLSCCLLAASVAIALGGCNNATPPQASNSAAPAATTAPAHAATAAAVPAAKADVVAANIDASVSPGDDFFSYANGAWLKKNPIPASEATWGIGKLVQEDLYGKLRKISEDAAAEKDAAPGSDEQKIGDFWSTAMDTDLADRQGLAPLKPELDRIDAVKDVPGALDEAFALQSLGVDALFDFGVQQDEKQSDVMAVYLEQGGLGLPERDYYFNTEPGVAKARAAYVVHLQHMFKLLGEDDATAGASADKVMAFETALAKVSRPLADLRDPQKNYNKMSPADLTRKYTPGIAWNRQLQAWKLDPSYVIVGQPEFFGGLQKLLGQTPVPVLRDYLRVHLVDDYAATLSKPFDDEHFDFYGRVLTGQQEQQPRWKRALRAENRAIGMILGRIYVHDYFSAETKQRYNALVEAIRTAYGARIDKLDWMSPATKAKAHEKLAAVTKKVGYPDKWKDYSALQIGRDSWAQNEMSARRWAFNDQVSKFGKPVDRSEWDMTPQTYNAYYNPSNNEIVLPAAQFMIPGFSDGEVDDAVVYGYAAASTIGHEITHGFDDQGRQFDAKGNLADWWTKQDAQKFTQRADVLAKQFDAYEPLPGLHINGSASLGENMADLGGVLIGLDAFKQTEEYKKGDKVAGYTPLQRFFLGYALSWIFEERDAMLRQSLLSDVHAPAKWRVNGPLSNIPDFYEAFDVKPGQPMWRDAKDRVQVW</sequence>
<feature type="signal peptide" evidence="8">
    <location>
        <begin position="1"/>
        <end position="20"/>
    </location>
</feature>
<keyword evidence="3" id="KW-0645">Protease</keyword>
<dbReference type="EMBL" id="JADIKK010000008">
    <property type="protein sequence ID" value="MFK2877237.1"/>
    <property type="molecule type" value="Genomic_DNA"/>
</dbReference>
<evidence type="ECO:0000256" key="8">
    <source>
        <dbReference type="SAM" id="SignalP"/>
    </source>
</evidence>
<dbReference type="Gene3D" id="3.40.390.10">
    <property type="entry name" value="Collagenase (Catalytic Domain)"/>
    <property type="match status" value="1"/>
</dbReference>
<dbReference type="CDD" id="cd08662">
    <property type="entry name" value="M13"/>
    <property type="match status" value="1"/>
</dbReference>
<evidence type="ECO:0000256" key="2">
    <source>
        <dbReference type="ARBA" id="ARBA00007357"/>
    </source>
</evidence>
<dbReference type="Pfam" id="PF05649">
    <property type="entry name" value="Peptidase_M13_N"/>
    <property type="match status" value="1"/>
</dbReference>
<dbReference type="PRINTS" id="PR00786">
    <property type="entry name" value="NEPRILYSIN"/>
</dbReference>
<dbReference type="PROSITE" id="PS51885">
    <property type="entry name" value="NEPRILYSIN"/>
    <property type="match status" value="1"/>
</dbReference>
<gene>
    <name evidence="11" type="ORF">ISP25_09185</name>
</gene>
<dbReference type="InterPro" id="IPR018497">
    <property type="entry name" value="Peptidase_M13_C"/>
</dbReference>
<accession>A0ABW8J4P1</accession>
<evidence type="ECO:0000256" key="7">
    <source>
        <dbReference type="ARBA" id="ARBA00023049"/>
    </source>
</evidence>
<dbReference type="PANTHER" id="PTHR11733:SF167">
    <property type="entry name" value="FI17812P1-RELATED"/>
    <property type="match status" value="1"/>
</dbReference>
<keyword evidence="5" id="KW-0378">Hydrolase</keyword>